<evidence type="ECO:0000313" key="6">
    <source>
        <dbReference type="Proteomes" id="UP000564496"/>
    </source>
</evidence>
<name>A0A7Z0DQE9_9ACTN</name>
<evidence type="ECO:0000256" key="2">
    <source>
        <dbReference type="ARBA" id="ARBA00023125"/>
    </source>
</evidence>
<sequence>MDSLEVSVLDQEIVDALQISPRASWASVGRALGVSEITVARRWRSLETRGLAWTGIALHPGVSYGAVLEVRCAPREIDNLANGLAQHPDVSTLGQTTGSYNLFAIIIATTLEGVLDAVHGGLPELIGATEVRTNLFHQMTGGVDWRQGILSAAEERQIQDERRRSHGDAHRLLATHDRDLFLALSADARAPISSVARGLARHPDAVSRRLAELEAANQVTFRCDVSRPAFDLQLGALVLMKTPPLESENTARALGLQRETRFCASVVAEANVILVVGLHDLADAERLLARLAVDHPDGEIVDRRVLTRMFKIHGRLLDDQGRSVGHVPVDPWIRSRA</sequence>
<dbReference type="PANTHER" id="PTHR30154:SF53">
    <property type="entry name" value="HTH-TYPE TRANSCRIPTIONAL REGULATOR LRPC"/>
    <property type="match status" value="1"/>
</dbReference>
<feature type="domain" description="HTH asnC-type" evidence="4">
    <location>
        <begin position="9"/>
        <end position="47"/>
    </location>
</feature>
<dbReference type="GO" id="GO:0043200">
    <property type="term" value="P:response to amino acid"/>
    <property type="evidence" value="ECO:0007669"/>
    <property type="project" value="TreeGrafter"/>
</dbReference>
<organism evidence="5 6">
    <name type="scientific">Nocardioides panzhihuensis</name>
    <dbReference type="NCBI Taxonomy" id="860243"/>
    <lineage>
        <taxon>Bacteria</taxon>
        <taxon>Bacillati</taxon>
        <taxon>Actinomycetota</taxon>
        <taxon>Actinomycetes</taxon>
        <taxon>Propionibacteriales</taxon>
        <taxon>Nocardioidaceae</taxon>
        <taxon>Nocardioides</taxon>
    </lineage>
</organism>
<evidence type="ECO:0000313" key="5">
    <source>
        <dbReference type="EMBL" id="NYI79588.1"/>
    </source>
</evidence>
<keyword evidence="6" id="KW-1185">Reference proteome</keyword>
<dbReference type="InterPro" id="IPR036388">
    <property type="entry name" value="WH-like_DNA-bd_sf"/>
</dbReference>
<reference evidence="5 6" key="1">
    <citation type="submission" date="2020-07" db="EMBL/GenBank/DDBJ databases">
        <title>Sequencing the genomes of 1000 actinobacteria strains.</title>
        <authorList>
            <person name="Klenk H.-P."/>
        </authorList>
    </citation>
    <scope>NUCLEOTIDE SEQUENCE [LARGE SCALE GENOMIC DNA]</scope>
    <source>
        <strain evidence="5 6">DSM 26487</strain>
    </source>
</reference>
<gene>
    <name evidence="5" type="ORF">BJ988_004236</name>
</gene>
<evidence type="ECO:0000256" key="1">
    <source>
        <dbReference type="ARBA" id="ARBA00023015"/>
    </source>
</evidence>
<dbReference type="RefSeq" id="WP_179659877.1">
    <property type="nucleotide sequence ID" value="NZ_JACBZR010000001.1"/>
</dbReference>
<dbReference type="InterPro" id="IPR011008">
    <property type="entry name" value="Dimeric_a/b-barrel"/>
</dbReference>
<dbReference type="SUPFAM" id="SSF54909">
    <property type="entry name" value="Dimeric alpha+beta barrel"/>
    <property type="match status" value="1"/>
</dbReference>
<keyword evidence="3" id="KW-0804">Transcription</keyword>
<dbReference type="Pfam" id="PF13404">
    <property type="entry name" value="HTH_AsnC-type"/>
    <property type="match status" value="1"/>
</dbReference>
<dbReference type="AlphaFoldDB" id="A0A7Z0DQE9"/>
<dbReference type="GO" id="GO:0043565">
    <property type="term" value="F:sequence-specific DNA binding"/>
    <property type="evidence" value="ECO:0007669"/>
    <property type="project" value="InterPro"/>
</dbReference>
<dbReference type="PANTHER" id="PTHR30154">
    <property type="entry name" value="LEUCINE-RESPONSIVE REGULATORY PROTEIN"/>
    <property type="match status" value="1"/>
</dbReference>
<dbReference type="Gene3D" id="1.10.10.10">
    <property type="entry name" value="Winged helix-like DNA-binding domain superfamily/Winged helix DNA-binding domain"/>
    <property type="match status" value="1"/>
</dbReference>
<evidence type="ECO:0000259" key="4">
    <source>
        <dbReference type="Pfam" id="PF13404"/>
    </source>
</evidence>
<dbReference type="Proteomes" id="UP000564496">
    <property type="component" value="Unassembled WGS sequence"/>
</dbReference>
<dbReference type="InterPro" id="IPR019888">
    <property type="entry name" value="Tscrpt_reg_AsnC-like"/>
</dbReference>
<dbReference type="EMBL" id="JACBZR010000001">
    <property type="protein sequence ID" value="NYI79588.1"/>
    <property type="molecule type" value="Genomic_DNA"/>
</dbReference>
<protein>
    <submittedName>
        <fullName evidence="5">DNA-binding Lrp family transcriptional regulator</fullName>
    </submittedName>
</protein>
<dbReference type="SMART" id="SM00344">
    <property type="entry name" value="HTH_ASNC"/>
    <property type="match status" value="1"/>
</dbReference>
<proteinExistence type="predicted"/>
<accession>A0A7Z0DQE9</accession>
<dbReference type="GO" id="GO:0005829">
    <property type="term" value="C:cytosol"/>
    <property type="evidence" value="ECO:0007669"/>
    <property type="project" value="TreeGrafter"/>
</dbReference>
<dbReference type="Gene3D" id="3.30.70.920">
    <property type="match status" value="1"/>
</dbReference>
<evidence type="ECO:0000256" key="3">
    <source>
        <dbReference type="ARBA" id="ARBA00023163"/>
    </source>
</evidence>
<keyword evidence="2 5" id="KW-0238">DNA-binding</keyword>
<keyword evidence="1" id="KW-0805">Transcription regulation</keyword>
<comment type="caution">
    <text evidence="5">The sequence shown here is derived from an EMBL/GenBank/DDBJ whole genome shotgun (WGS) entry which is preliminary data.</text>
</comment>
<dbReference type="InterPro" id="IPR000485">
    <property type="entry name" value="AsnC-type_HTH_dom"/>
</dbReference>